<evidence type="ECO:0000313" key="6">
    <source>
        <dbReference type="Proteomes" id="UP000749646"/>
    </source>
</evidence>
<evidence type="ECO:0000256" key="3">
    <source>
        <dbReference type="ARBA" id="ARBA00022525"/>
    </source>
</evidence>
<dbReference type="GO" id="GO:0043657">
    <property type="term" value="C:host cell"/>
    <property type="evidence" value="ECO:0007669"/>
    <property type="project" value="UniProtKB-SubCell"/>
</dbReference>
<evidence type="ECO:0000256" key="2">
    <source>
        <dbReference type="ARBA" id="ARBA00004613"/>
    </source>
</evidence>
<dbReference type="InterPro" id="IPR045379">
    <property type="entry name" value="Crinkler_N"/>
</dbReference>
<comment type="subcellular location">
    <subcellularLocation>
        <location evidence="1">Host cell</location>
    </subcellularLocation>
    <subcellularLocation>
        <location evidence="2">Secreted</location>
    </subcellularLocation>
</comment>
<dbReference type="AlphaFoldDB" id="A0A9P6SNN1"/>
<reference evidence="5" key="1">
    <citation type="journal article" date="2020" name="Fungal Divers.">
        <title>Resolving the Mortierellaceae phylogeny through synthesis of multi-gene phylogenetics and phylogenomics.</title>
        <authorList>
            <person name="Vandepol N."/>
            <person name="Liber J."/>
            <person name="Desiro A."/>
            <person name="Na H."/>
            <person name="Kennedy M."/>
            <person name="Barry K."/>
            <person name="Grigoriev I.V."/>
            <person name="Miller A.N."/>
            <person name="O'Donnell K."/>
            <person name="Stajich J.E."/>
            <person name="Bonito G."/>
        </authorList>
    </citation>
    <scope>NUCLEOTIDE SEQUENCE</scope>
    <source>
        <strain evidence="5">MES-2147</strain>
    </source>
</reference>
<accession>A0A9P6SNN1</accession>
<organism evidence="5 6">
    <name type="scientific">Modicella reniformis</name>
    <dbReference type="NCBI Taxonomy" id="1440133"/>
    <lineage>
        <taxon>Eukaryota</taxon>
        <taxon>Fungi</taxon>
        <taxon>Fungi incertae sedis</taxon>
        <taxon>Mucoromycota</taxon>
        <taxon>Mortierellomycotina</taxon>
        <taxon>Mortierellomycetes</taxon>
        <taxon>Mortierellales</taxon>
        <taxon>Mortierellaceae</taxon>
        <taxon>Modicella</taxon>
    </lineage>
</organism>
<sequence length="734" mass="84497">MATLNLFCLADKKSILEAFSVNIAAESTIGDLKEAIKSKRKTAFKLIDAKELTLWKVSISIMNGDYKQPISLDSPDIFKEKKKLLPKSRISDVFPSNPDKDTVVLIQPPSSDPQEWPETKRTRIIEGWEPYKASDGKTVDLPLTWIQILESTDVDPKPRAAFNHLKSNFSAGDTINIPSLGQDPKDLKDCSNNFFVTEQMLELWEDLRGENDRICRRVLSGPMGVGKTYLSYFLAARAYAEGWPLLYIADAGVLNTDKEEEAAMEILKRFLALNKDILTATELERLVEDYDDTLDISRRAISVIFRRSLQQRKRKTLLIVDEHWKLYKTTRSIPEKSRSLYPLESFHQWKEECKWSRVVFTGIAYSEYEMERLDDSYKWESLLFVGPLSERVFLKLLDTYPNLNLPEIKNEVKAITNCVPGELVHLSNFAKANPDVAIKDVLRSYSVERTIHFQQLVNNHYNTSSEFVKGMYYHTLASIFLGDTTMTGFEQYFLEPGFVYRRRDGLFKMTVEYHIFCRPTQKALLELFKMLQVPKDIKMGIHLGNLSRENFEKALFHQLVRATKPISLDATDLNDQNPTTITLDFVHYDLIKTDKVSLGPGHDGVLSRAYRGYPLFDYMLGAMFIQVSDSDFESHNNKSKTNIQEAFRKGFQKDKNQNQIECYMNDMFGPGHSARIEENRFVVTKDGVPVPGFRIVYIRGNPGKPANQEHVDKFPDVAYIRFEEVKEKLFKDIV</sequence>
<dbReference type="OrthoDB" id="2303713at2759"/>
<keyword evidence="3" id="KW-0964">Secreted</keyword>
<dbReference type="InterPro" id="IPR027417">
    <property type="entry name" value="P-loop_NTPase"/>
</dbReference>
<evidence type="ECO:0000259" key="4">
    <source>
        <dbReference type="Pfam" id="PF20147"/>
    </source>
</evidence>
<name>A0A9P6SNN1_9FUNG</name>
<proteinExistence type="predicted"/>
<comment type="caution">
    <text evidence="5">The sequence shown here is derived from an EMBL/GenBank/DDBJ whole genome shotgun (WGS) entry which is preliminary data.</text>
</comment>
<dbReference type="Gene3D" id="3.40.50.300">
    <property type="entry name" value="P-loop containing nucleotide triphosphate hydrolases"/>
    <property type="match status" value="1"/>
</dbReference>
<keyword evidence="6" id="KW-1185">Reference proteome</keyword>
<dbReference type="Proteomes" id="UP000749646">
    <property type="component" value="Unassembled WGS sequence"/>
</dbReference>
<evidence type="ECO:0000256" key="1">
    <source>
        <dbReference type="ARBA" id="ARBA00004340"/>
    </source>
</evidence>
<protein>
    <recommendedName>
        <fullName evidence="4">Crinkler effector protein N-terminal domain-containing protein</fullName>
    </recommendedName>
</protein>
<dbReference type="Pfam" id="PF20147">
    <property type="entry name" value="Crinkler"/>
    <property type="match status" value="1"/>
</dbReference>
<gene>
    <name evidence="5" type="ORF">BGZ65_002328</name>
</gene>
<dbReference type="EMBL" id="JAAAHW010003528">
    <property type="protein sequence ID" value="KAF9982961.1"/>
    <property type="molecule type" value="Genomic_DNA"/>
</dbReference>
<dbReference type="GO" id="GO:0005576">
    <property type="term" value="C:extracellular region"/>
    <property type="evidence" value="ECO:0007669"/>
    <property type="project" value="UniProtKB-SubCell"/>
</dbReference>
<dbReference type="SUPFAM" id="SSF52540">
    <property type="entry name" value="P-loop containing nucleoside triphosphate hydrolases"/>
    <property type="match status" value="1"/>
</dbReference>
<feature type="domain" description="Crinkler effector protein N-terminal" evidence="4">
    <location>
        <begin position="4"/>
        <end position="103"/>
    </location>
</feature>
<evidence type="ECO:0000313" key="5">
    <source>
        <dbReference type="EMBL" id="KAF9982961.1"/>
    </source>
</evidence>